<dbReference type="SUPFAM" id="SSF88946">
    <property type="entry name" value="Sigma2 domain of RNA polymerase sigma factors"/>
    <property type="match status" value="1"/>
</dbReference>
<gene>
    <name evidence="6" type="ORF">NDI38_23160</name>
</gene>
<accession>A0ABV0KST6</accession>
<reference evidence="6 7" key="1">
    <citation type="submission" date="2022-04" db="EMBL/GenBank/DDBJ databases">
        <title>Positive selection, recombination, and allopatry shape intraspecific diversity of widespread and dominant cyanobacteria.</title>
        <authorList>
            <person name="Wei J."/>
            <person name="Shu W."/>
            <person name="Hu C."/>
        </authorList>
    </citation>
    <scope>NUCLEOTIDE SEQUENCE [LARGE SCALE GENOMIC DNA]</scope>
    <source>
        <strain evidence="6 7">AS-A4</strain>
    </source>
</reference>
<dbReference type="NCBIfam" id="TIGR02937">
    <property type="entry name" value="sigma70-ECF"/>
    <property type="match status" value="1"/>
</dbReference>
<keyword evidence="3" id="KW-0238">DNA-binding</keyword>
<evidence type="ECO:0000313" key="6">
    <source>
        <dbReference type="EMBL" id="MEP1061334.1"/>
    </source>
</evidence>
<keyword evidence="4" id="KW-0804">Transcription</keyword>
<feature type="domain" description="RNA polymerase sigma-70 region 4" evidence="5">
    <location>
        <begin position="356"/>
        <end position="397"/>
    </location>
</feature>
<protein>
    <submittedName>
        <fullName evidence="6">Sigma-70 family RNA polymerase sigma factor</fullName>
    </submittedName>
</protein>
<dbReference type="EMBL" id="JAMPLM010000032">
    <property type="protein sequence ID" value="MEP1061334.1"/>
    <property type="molecule type" value="Genomic_DNA"/>
</dbReference>
<evidence type="ECO:0000256" key="4">
    <source>
        <dbReference type="ARBA" id="ARBA00023163"/>
    </source>
</evidence>
<dbReference type="Pfam" id="PF04545">
    <property type="entry name" value="Sigma70_r4"/>
    <property type="match status" value="1"/>
</dbReference>
<dbReference type="InterPro" id="IPR014284">
    <property type="entry name" value="RNA_pol_sigma-70_dom"/>
</dbReference>
<dbReference type="PANTHER" id="PTHR30385">
    <property type="entry name" value="SIGMA FACTOR F FLAGELLAR"/>
    <property type="match status" value="1"/>
</dbReference>
<dbReference type="InterPro" id="IPR013324">
    <property type="entry name" value="RNA_pol_sigma_r3/r4-like"/>
</dbReference>
<evidence type="ECO:0000256" key="2">
    <source>
        <dbReference type="ARBA" id="ARBA00023082"/>
    </source>
</evidence>
<comment type="caution">
    <text evidence="6">The sequence shown here is derived from an EMBL/GenBank/DDBJ whole genome shotgun (WGS) entry which is preliminary data.</text>
</comment>
<organism evidence="6 7">
    <name type="scientific">Stenomitos frigidus AS-A4</name>
    <dbReference type="NCBI Taxonomy" id="2933935"/>
    <lineage>
        <taxon>Bacteria</taxon>
        <taxon>Bacillati</taxon>
        <taxon>Cyanobacteriota</taxon>
        <taxon>Cyanophyceae</taxon>
        <taxon>Leptolyngbyales</taxon>
        <taxon>Leptolyngbyaceae</taxon>
        <taxon>Stenomitos</taxon>
    </lineage>
</organism>
<dbReference type="PANTHER" id="PTHR30385:SF7">
    <property type="entry name" value="RNA POLYMERASE SIGMA FACTOR FLIA"/>
    <property type="match status" value="1"/>
</dbReference>
<evidence type="ECO:0000256" key="3">
    <source>
        <dbReference type="ARBA" id="ARBA00023125"/>
    </source>
</evidence>
<evidence type="ECO:0000313" key="7">
    <source>
        <dbReference type="Proteomes" id="UP001476950"/>
    </source>
</evidence>
<dbReference type="Gene3D" id="1.20.140.160">
    <property type="match status" value="1"/>
</dbReference>
<evidence type="ECO:0000256" key="1">
    <source>
        <dbReference type="ARBA" id="ARBA00023015"/>
    </source>
</evidence>
<name>A0ABV0KST6_9CYAN</name>
<sequence>MVDFELFQGSTILEPVADAVLQYHGRSWCGNRNLPSLALRTPFSCNHISLYLFVRTRQIITEVFSTFMEFSGDRFQRWAIDRRLHQNMLRQLEQASPLASESDWALHWHRSWTQSNRLAAGHLAAYLQETCYWVAQKTASRVQYSLPDCFQLAIATLPIVLKGYCSEYGASLKTYASLVFSNMIRDTLRQQREADSRTDWGLLRKLSQKRLIESLQQMGFSPDTIAYYRLAWNCFKLSWAASDTPATRQLTRPNAAAWAAIAHLYEQQRLRQLPSAPTATSETLERWLLTCAKAARAFLYPTMTSLNLNKAESGSGELLDDLLAQDASPLAALISQEEIEERQLQQAQIRAVLTAAIAALDPTSQTLLKLYYNQELTQRQIAAQLDIKQYTVSRRLSSVKETLLLKLAHWSQETLHTSLTSTAVKTMSVVLEEWLQANAPSSKDVP</sequence>
<keyword evidence="7" id="KW-1185">Reference proteome</keyword>
<keyword evidence="2" id="KW-0731">Sigma factor</keyword>
<evidence type="ECO:0000259" key="5">
    <source>
        <dbReference type="Pfam" id="PF04545"/>
    </source>
</evidence>
<dbReference type="InterPro" id="IPR007630">
    <property type="entry name" value="RNA_pol_sigma70_r4"/>
</dbReference>
<dbReference type="Proteomes" id="UP001476950">
    <property type="component" value="Unassembled WGS sequence"/>
</dbReference>
<keyword evidence="1" id="KW-0805">Transcription regulation</keyword>
<dbReference type="CDD" id="cd06171">
    <property type="entry name" value="Sigma70_r4"/>
    <property type="match status" value="1"/>
</dbReference>
<dbReference type="SUPFAM" id="SSF88659">
    <property type="entry name" value="Sigma3 and sigma4 domains of RNA polymerase sigma factors"/>
    <property type="match status" value="1"/>
</dbReference>
<proteinExistence type="predicted"/>
<dbReference type="RefSeq" id="WP_242033552.1">
    <property type="nucleotide sequence ID" value="NZ_JAMPLM010000032.1"/>
</dbReference>
<dbReference type="InterPro" id="IPR013325">
    <property type="entry name" value="RNA_pol_sigma_r2"/>
</dbReference>